<feature type="domain" description="MATH" evidence="2">
    <location>
        <begin position="10"/>
        <end position="137"/>
    </location>
</feature>
<dbReference type="EMBL" id="JABXBU010002228">
    <property type="protein sequence ID" value="KAF8771280.1"/>
    <property type="molecule type" value="Genomic_DNA"/>
</dbReference>
<protein>
    <submittedName>
        <fullName evidence="3">TD and POZ domain-containing protein 4</fullName>
    </submittedName>
</protein>
<proteinExistence type="predicted"/>
<evidence type="ECO:0000313" key="4">
    <source>
        <dbReference type="Proteomes" id="UP000807504"/>
    </source>
</evidence>
<evidence type="ECO:0000313" key="3">
    <source>
        <dbReference type="EMBL" id="KAF8771280.1"/>
    </source>
</evidence>
<keyword evidence="4" id="KW-1185">Reference proteome</keyword>
<dbReference type="CDD" id="cd00121">
    <property type="entry name" value="MATH"/>
    <property type="match status" value="1"/>
</dbReference>
<organism evidence="3 4">
    <name type="scientific">Argiope bruennichi</name>
    <name type="common">Wasp spider</name>
    <name type="synonym">Aranea bruennichi</name>
    <dbReference type="NCBI Taxonomy" id="94029"/>
    <lineage>
        <taxon>Eukaryota</taxon>
        <taxon>Metazoa</taxon>
        <taxon>Ecdysozoa</taxon>
        <taxon>Arthropoda</taxon>
        <taxon>Chelicerata</taxon>
        <taxon>Arachnida</taxon>
        <taxon>Araneae</taxon>
        <taxon>Araneomorphae</taxon>
        <taxon>Entelegynae</taxon>
        <taxon>Araneoidea</taxon>
        <taxon>Araneidae</taxon>
        <taxon>Argiope</taxon>
    </lineage>
</organism>
<gene>
    <name evidence="3" type="ORF">HNY73_018719</name>
</gene>
<dbReference type="Pfam" id="PF00651">
    <property type="entry name" value="BTB"/>
    <property type="match status" value="1"/>
</dbReference>
<reference evidence="3" key="1">
    <citation type="journal article" date="2020" name="bioRxiv">
        <title>Chromosome-level reference genome of the European wasp spider Argiope bruennichi: a resource for studies on range expansion and evolutionary adaptation.</title>
        <authorList>
            <person name="Sheffer M.M."/>
            <person name="Hoppe A."/>
            <person name="Krehenwinkel H."/>
            <person name="Uhl G."/>
            <person name="Kuss A.W."/>
            <person name="Jensen L."/>
            <person name="Jensen C."/>
            <person name="Gillespie R.G."/>
            <person name="Hoff K.J."/>
            <person name="Prost S."/>
        </authorList>
    </citation>
    <scope>NUCLEOTIDE SEQUENCE</scope>
</reference>
<accession>A0A8T0EF74</accession>
<comment type="caution">
    <text evidence="3">The sequence shown here is derived from an EMBL/GenBank/DDBJ whole genome shotgun (WGS) entry which is preliminary data.</text>
</comment>
<dbReference type="GO" id="GO:0030163">
    <property type="term" value="P:protein catabolic process"/>
    <property type="evidence" value="ECO:0007669"/>
    <property type="project" value="UniProtKB-ARBA"/>
</dbReference>
<dbReference type="Gene3D" id="2.60.210.10">
    <property type="entry name" value="Apoptosis, Tumor Necrosis Factor Receptor Associated Protein 2, Chain A"/>
    <property type="match status" value="1"/>
</dbReference>
<dbReference type="InterPro" id="IPR000210">
    <property type="entry name" value="BTB/POZ_dom"/>
</dbReference>
<dbReference type="Gene3D" id="3.30.710.10">
    <property type="entry name" value="Potassium Channel Kv1.1, Chain A"/>
    <property type="match status" value="1"/>
</dbReference>
<sequence length="465" mass="54607">MTPEEMDEKCITIMWTVENMTYCSTKFNRYLASPSFEMDGMICELWITPRGAVGSEDNLCFYFSASKDGNDVVNKIMRYELAIIGKDDSVLVSYTSENIFPQDKGCGFDSLVKMSEVYKSKREIFLPEDTLTMRCRLWKRFGEMTKNVKCLARTIIGVEKISFLWDLENFSTLEPEKRRTYLIKSAVNNRPILSVDFFLTEDVYHKEIIRVEMQLQDENVEYSTLRLFLVDVSRNRVQCNEKEIWFKQPIKRKYFSFFFTREVLLANKKTFLPNDVLQLYWEWVFSDGIVLEEIKVQYNRNNSEIEICDALKEKNNRSTRLFSVLSSSVFKEKFSTNMGEKDSDCVELEDIDDDIVKRMIEFLYTNHVEDLTWENVFDLYKVANDYDILNLKNLCASYMKNHLSLNSACDVLLLAHNCADNDMKSVVSDFVVKYGKRMAFSEWDFLIDSNGKVAAEILYRMVFEN</sequence>
<feature type="domain" description="BTB" evidence="1">
    <location>
        <begin position="303"/>
        <end position="369"/>
    </location>
</feature>
<dbReference type="PROSITE" id="PS50144">
    <property type="entry name" value="MATH"/>
    <property type="match status" value="1"/>
</dbReference>
<evidence type="ECO:0000259" key="2">
    <source>
        <dbReference type="PROSITE" id="PS50144"/>
    </source>
</evidence>
<dbReference type="SUPFAM" id="SSF54695">
    <property type="entry name" value="POZ domain"/>
    <property type="match status" value="1"/>
</dbReference>
<dbReference type="InterPro" id="IPR002083">
    <property type="entry name" value="MATH/TRAF_dom"/>
</dbReference>
<dbReference type="SUPFAM" id="SSF49599">
    <property type="entry name" value="TRAF domain-like"/>
    <property type="match status" value="1"/>
</dbReference>
<evidence type="ECO:0000259" key="1">
    <source>
        <dbReference type="PROSITE" id="PS50097"/>
    </source>
</evidence>
<dbReference type="Pfam" id="PF22486">
    <property type="entry name" value="MATH_2"/>
    <property type="match status" value="1"/>
</dbReference>
<dbReference type="InterPro" id="IPR008974">
    <property type="entry name" value="TRAF-like"/>
</dbReference>
<dbReference type="InterPro" id="IPR011333">
    <property type="entry name" value="SKP1/BTB/POZ_sf"/>
</dbReference>
<dbReference type="PROSITE" id="PS50097">
    <property type="entry name" value="BTB"/>
    <property type="match status" value="1"/>
</dbReference>
<name>A0A8T0EF74_ARGBR</name>
<dbReference type="SMART" id="SM00225">
    <property type="entry name" value="BTB"/>
    <property type="match status" value="1"/>
</dbReference>
<dbReference type="Proteomes" id="UP000807504">
    <property type="component" value="Unassembled WGS sequence"/>
</dbReference>
<dbReference type="AlphaFoldDB" id="A0A8T0EF74"/>
<reference evidence="3" key="2">
    <citation type="submission" date="2020-06" db="EMBL/GenBank/DDBJ databases">
        <authorList>
            <person name="Sheffer M."/>
        </authorList>
    </citation>
    <scope>NUCLEOTIDE SEQUENCE</scope>
</reference>
<dbReference type="PANTHER" id="PTHR24413">
    <property type="entry name" value="SPECKLE-TYPE POZ PROTEIN"/>
    <property type="match status" value="1"/>
</dbReference>